<dbReference type="EMBL" id="BSPD01000037">
    <property type="protein sequence ID" value="GLS26029.1"/>
    <property type="molecule type" value="Genomic_DNA"/>
</dbReference>
<dbReference type="InterPro" id="IPR000835">
    <property type="entry name" value="HTH_MarR-typ"/>
</dbReference>
<dbReference type="Gene3D" id="1.10.10.10">
    <property type="entry name" value="Winged helix-like DNA-binding domain superfamily/Winged helix DNA-binding domain"/>
    <property type="match status" value="1"/>
</dbReference>
<dbReference type="PANTHER" id="PTHR38465:SF1">
    <property type="entry name" value="HTH-TYPE TRANSCRIPTIONAL REGULATOR MJ1563-RELATED"/>
    <property type="match status" value="1"/>
</dbReference>
<accession>A0AA37WLJ1</accession>
<proteinExistence type="inferred from homology"/>
<name>A0AA37WLJ1_9GAMM</name>
<dbReference type="SUPFAM" id="SSF46785">
    <property type="entry name" value="Winged helix' DNA-binding domain"/>
    <property type="match status" value="1"/>
</dbReference>
<dbReference type="InterPro" id="IPR026282">
    <property type="entry name" value="MJ1563"/>
</dbReference>
<evidence type="ECO:0000256" key="4">
    <source>
        <dbReference type="PIRNR" id="PIRNR006707"/>
    </source>
</evidence>
<evidence type="ECO:0000256" key="2">
    <source>
        <dbReference type="ARBA" id="ARBA00023125"/>
    </source>
</evidence>
<keyword evidence="1 4" id="KW-0805">Transcription regulation</keyword>
<keyword evidence="2 4" id="KW-0238">DNA-binding</keyword>
<evidence type="ECO:0000313" key="6">
    <source>
        <dbReference type="EMBL" id="GLS26029.1"/>
    </source>
</evidence>
<dbReference type="Pfam" id="PF12802">
    <property type="entry name" value="MarR_2"/>
    <property type="match status" value="1"/>
</dbReference>
<dbReference type="PIRSF" id="PIRSF006707">
    <property type="entry name" value="MJ1563"/>
    <property type="match status" value="1"/>
</dbReference>
<sequence length="201" mass="23275">MINVIYTVISVLTEITEIKDMIITPLMEKYILHWGEMGTRWGVNRTVSQIHALLYLSSEPLHAEDISSLLSVARSNVSTSLKELQSWNLVEVSHVMGDRRDHFRVKGDTWEMLLTIIEERKRREIDPTLTMLRQCELEMDDDKETPNSVKEKIRNMNQFISTLASWYEQVSSLPKSTLITLMNMGAKVAKLIPGRSKKRRE</sequence>
<evidence type="ECO:0000256" key="1">
    <source>
        <dbReference type="ARBA" id="ARBA00023015"/>
    </source>
</evidence>
<dbReference type="InterPro" id="IPR036388">
    <property type="entry name" value="WH-like_DNA-bd_sf"/>
</dbReference>
<keyword evidence="7" id="KW-1185">Reference proteome</keyword>
<dbReference type="PANTHER" id="PTHR38465">
    <property type="entry name" value="HTH-TYPE TRANSCRIPTIONAL REGULATOR MJ1563-RELATED"/>
    <property type="match status" value="1"/>
</dbReference>
<evidence type="ECO:0000256" key="3">
    <source>
        <dbReference type="ARBA" id="ARBA00023163"/>
    </source>
</evidence>
<dbReference type="InterPro" id="IPR052362">
    <property type="entry name" value="HTH-GbsR_regulator"/>
</dbReference>
<evidence type="ECO:0000259" key="5">
    <source>
        <dbReference type="Pfam" id="PF12802"/>
    </source>
</evidence>
<gene>
    <name evidence="6" type="ORF">GCM10007877_17440</name>
</gene>
<dbReference type="GO" id="GO:0003677">
    <property type="term" value="F:DNA binding"/>
    <property type="evidence" value="ECO:0007669"/>
    <property type="project" value="UniProtKB-UniRule"/>
</dbReference>
<comment type="caution">
    <text evidence="6">The sequence shown here is derived from an EMBL/GenBank/DDBJ whole genome shotgun (WGS) entry which is preliminary data.</text>
</comment>
<protein>
    <recommendedName>
        <fullName evidence="4">HTH-type transcriptional regulator</fullName>
    </recommendedName>
</protein>
<keyword evidence="3 4" id="KW-0804">Transcription</keyword>
<dbReference type="GO" id="GO:0003700">
    <property type="term" value="F:DNA-binding transcription factor activity"/>
    <property type="evidence" value="ECO:0007669"/>
    <property type="project" value="InterPro"/>
</dbReference>
<reference evidence="6 7" key="1">
    <citation type="journal article" date="2014" name="Int. J. Syst. Evol. Microbiol.">
        <title>Complete genome sequence of Corynebacterium casei LMG S-19264T (=DSM 44701T), isolated from a smear-ripened cheese.</title>
        <authorList>
            <consortium name="US DOE Joint Genome Institute (JGI-PGF)"/>
            <person name="Walter F."/>
            <person name="Albersmeier A."/>
            <person name="Kalinowski J."/>
            <person name="Ruckert C."/>
        </authorList>
    </citation>
    <scope>NUCLEOTIDE SEQUENCE [LARGE SCALE GENOMIC DNA]</scope>
    <source>
        <strain evidence="6 7">NBRC 110095</strain>
    </source>
</reference>
<dbReference type="AlphaFoldDB" id="A0AA37WLJ1"/>
<dbReference type="Proteomes" id="UP001156870">
    <property type="component" value="Unassembled WGS sequence"/>
</dbReference>
<feature type="domain" description="HTH marR-type" evidence="5">
    <location>
        <begin position="42"/>
        <end position="100"/>
    </location>
</feature>
<evidence type="ECO:0000313" key="7">
    <source>
        <dbReference type="Proteomes" id="UP001156870"/>
    </source>
</evidence>
<dbReference type="InterPro" id="IPR036390">
    <property type="entry name" value="WH_DNA-bd_sf"/>
</dbReference>
<organism evidence="6 7">
    <name type="scientific">Marinibactrum halimedae</name>
    <dbReference type="NCBI Taxonomy" id="1444977"/>
    <lineage>
        <taxon>Bacteria</taxon>
        <taxon>Pseudomonadati</taxon>
        <taxon>Pseudomonadota</taxon>
        <taxon>Gammaproteobacteria</taxon>
        <taxon>Cellvibrionales</taxon>
        <taxon>Cellvibrionaceae</taxon>
        <taxon>Marinibactrum</taxon>
    </lineage>
</organism>
<comment type="similarity">
    <text evidence="4">Belongs to the GbsR family.</text>
</comment>